<dbReference type="OrthoDB" id="73775at2"/>
<evidence type="ECO:0000256" key="1">
    <source>
        <dbReference type="ARBA" id="ARBA00022670"/>
    </source>
</evidence>
<evidence type="ECO:0000256" key="2">
    <source>
        <dbReference type="ARBA" id="ARBA00022801"/>
    </source>
</evidence>
<dbReference type="InterPro" id="IPR009003">
    <property type="entry name" value="Peptidase_S1_PA"/>
</dbReference>
<dbReference type="Proteomes" id="UP000183263">
    <property type="component" value="Unassembled WGS sequence"/>
</dbReference>
<dbReference type="RefSeq" id="WP_072737435.1">
    <property type="nucleotide sequence ID" value="NZ_CP048813.1"/>
</dbReference>
<evidence type="ECO:0000313" key="3">
    <source>
        <dbReference type="EMBL" id="SDI12783.1"/>
    </source>
</evidence>
<dbReference type="Gene3D" id="2.30.42.10">
    <property type="match status" value="1"/>
</dbReference>
<dbReference type="SUPFAM" id="SSF50494">
    <property type="entry name" value="Trypsin-like serine proteases"/>
    <property type="match status" value="1"/>
</dbReference>
<dbReference type="SMART" id="SM00228">
    <property type="entry name" value="PDZ"/>
    <property type="match status" value="1"/>
</dbReference>
<dbReference type="InterPro" id="IPR001940">
    <property type="entry name" value="Peptidase_S1C"/>
</dbReference>
<dbReference type="PANTHER" id="PTHR43343:SF3">
    <property type="entry name" value="PROTEASE DO-LIKE 8, CHLOROPLASTIC"/>
    <property type="match status" value="1"/>
</dbReference>
<organism evidence="3 4">
    <name type="scientific">Rhodococcus triatomae</name>
    <dbReference type="NCBI Taxonomy" id="300028"/>
    <lineage>
        <taxon>Bacteria</taxon>
        <taxon>Bacillati</taxon>
        <taxon>Actinomycetota</taxon>
        <taxon>Actinomycetes</taxon>
        <taxon>Mycobacteriales</taxon>
        <taxon>Nocardiaceae</taxon>
        <taxon>Rhodococcus</taxon>
    </lineage>
</organism>
<keyword evidence="4" id="KW-1185">Reference proteome</keyword>
<keyword evidence="2" id="KW-0378">Hydrolase</keyword>
<sequence>MRMPRSLTLLLAAVASAAALVATAPPLTDTTGPVAPIGRPVAPPAPPPPPSPAEVEARTAAVIVAIDTDAGSYRTAGTGIVLTEDGIVLSNHHVIVRGTSVSAIHQGNGATYPVEILGYDSSRDISVLRLSGASGLTPAPIAPPDGVVSVGDPVLAVGNAEGEGVPAATRGTVTALDRAITARRTTDGSTNRLQGLLEFDGPVRPGDSGGPLVDAEGRVIGVNTAGNAETDPTKPPPEVPRSYAVPIHDALRIVDQVRAGDASESVQVGPTPLLGVSVVDHPDGAEVMWVTRGTPADGVGLGIGDVVTVFDGVPVGRSRDMIARMRLLGPGDEVELVWTDESGARRTGTVVLDAGPPN</sequence>
<dbReference type="GO" id="GO:0004252">
    <property type="term" value="F:serine-type endopeptidase activity"/>
    <property type="evidence" value="ECO:0007669"/>
    <property type="project" value="InterPro"/>
</dbReference>
<dbReference type="Pfam" id="PF13180">
    <property type="entry name" value="PDZ_2"/>
    <property type="match status" value="1"/>
</dbReference>
<dbReference type="InterPro" id="IPR001478">
    <property type="entry name" value="PDZ"/>
</dbReference>
<evidence type="ECO:0000313" key="4">
    <source>
        <dbReference type="Proteomes" id="UP000183263"/>
    </source>
</evidence>
<dbReference type="SUPFAM" id="SSF50156">
    <property type="entry name" value="PDZ domain-like"/>
    <property type="match status" value="1"/>
</dbReference>
<proteinExistence type="predicted"/>
<dbReference type="Gene3D" id="2.40.10.120">
    <property type="match status" value="1"/>
</dbReference>
<name>A0A1G8I1M8_9NOCA</name>
<dbReference type="GO" id="GO:0006508">
    <property type="term" value="P:proteolysis"/>
    <property type="evidence" value="ECO:0007669"/>
    <property type="project" value="UniProtKB-KW"/>
</dbReference>
<gene>
    <name evidence="3" type="ORF">SAMN05444695_105130</name>
</gene>
<protein>
    <submittedName>
        <fullName evidence="3">Serine protease, S1-C subfamily, contains C-terminal PDZ domain</fullName>
    </submittedName>
</protein>
<dbReference type="Pfam" id="PF13365">
    <property type="entry name" value="Trypsin_2"/>
    <property type="match status" value="1"/>
</dbReference>
<keyword evidence="1 3" id="KW-0645">Protease</keyword>
<dbReference type="EMBL" id="FNDN01000005">
    <property type="protein sequence ID" value="SDI12783.1"/>
    <property type="molecule type" value="Genomic_DNA"/>
</dbReference>
<dbReference type="InterPro" id="IPR036034">
    <property type="entry name" value="PDZ_sf"/>
</dbReference>
<dbReference type="PRINTS" id="PR00834">
    <property type="entry name" value="PROTEASES2C"/>
</dbReference>
<reference evidence="3 4" key="1">
    <citation type="submission" date="2016-10" db="EMBL/GenBank/DDBJ databases">
        <authorList>
            <person name="de Groot N.N."/>
        </authorList>
    </citation>
    <scope>NUCLEOTIDE SEQUENCE [LARGE SCALE GENOMIC DNA]</scope>
    <source>
        <strain evidence="3 4">DSM 44892</strain>
    </source>
</reference>
<accession>A0A1G8I1M8</accession>
<dbReference type="AlphaFoldDB" id="A0A1G8I1M8"/>
<dbReference type="InterPro" id="IPR051201">
    <property type="entry name" value="Chloro_Bact_Ser_Proteases"/>
</dbReference>
<dbReference type="PANTHER" id="PTHR43343">
    <property type="entry name" value="PEPTIDASE S12"/>
    <property type="match status" value="1"/>
</dbReference>